<dbReference type="PROSITE" id="PS51160">
    <property type="entry name" value="ACYLPHOSPHATASE_3"/>
    <property type="match status" value="1"/>
</dbReference>
<feature type="active site" evidence="5">
    <location>
        <position position="43"/>
    </location>
</feature>
<gene>
    <name evidence="10" type="ORF">EPR50_G00009920</name>
</gene>
<keyword evidence="8" id="KW-0732">Signal</keyword>
<feature type="domain" description="Acylphosphatase-like" evidence="9">
    <location>
        <begin position="28"/>
        <end position="118"/>
    </location>
</feature>
<dbReference type="FunFam" id="3.30.70.100:FF:000011">
    <property type="entry name" value="Acylphosphatase"/>
    <property type="match status" value="1"/>
</dbReference>
<feature type="chain" id="PRO_5019711537" description="Acylphosphatase" evidence="8">
    <location>
        <begin position="23"/>
        <end position="118"/>
    </location>
</feature>
<evidence type="ECO:0000313" key="11">
    <source>
        <dbReference type="Proteomes" id="UP000295070"/>
    </source>
</evidence>
<evidence type="ECO:0000313" key="10">
    <source>
        <dbReference type="EMBL" id="TDH15542.1"/>
    </source>
</evidence>
<dbReference type="PROSITE" id="PS00150">
    <property type="entry name" value="ACYLPHOSPHATASE_1"/>
    <property type="match status" value="1"/>
</dbReference>
<evidence type="ECO:0000256" key="3">
    <source>
        <dbReference type="ARBA" id="ARBA00022801"/>
    </source>
</evidence>
<protein>
    <recommendedName>
        <fullName evidence="2 5">Acylphosphatase</fullName>
        <ecNumber evidence="2 5">3.6.1.7</ecNumber>
    </recommendedName>
</protein>
<dbReference type="AlphaFoldDB" id="A0A484DK44"/>
<accession>A0A484DK44</accession>
<evidence type="ECO:0000256" key="4">
    <source>
        <dbReference type="ARBA" id="ARBA00047645"/>
    </source>
</evidence>
<feature type="signal peptide" evidence="8">
    <location>
        <begin position="1"/>
        <end position="22"/>
    </location>
</feature>
<dbReference type="GO" id="GO:0003998">
    <property type="term" value="F:acylphosphatase activity"/>
    <property type="evidence" value="ECO:0007669"/>
    <property type="project" value="UniProtKB-EC"/>
</dbReference>
<dbReference type="PANTHER" id="PTHR10029">
    <property type="entry name" value="ACYLPHOSPHATASE"/>
    <property type="match status" value="1"/>
</dbReference>
<keyword evidence="11" id="KW-1185">Reference proteome</keyword>
<dbReference type="InterPro" id="IPR017968">
    <property type="entry name" value="Acylphosphatase_CS"/>
</dbReference>
<reference evidence="10 11" key="1">
    <citation type="submission" date="2019-01" db="EMBL/GenBank/DDBJ databases">
        <title>A chromosome-scale genome assembly of the yellow perch, Perca flavescens.</title>
        <authorList>
            <person name="Feron R."/>
            <person name="Morvezen R."/>
            <person name="Bestin A."/>
            <person name="Haffray P."/>
            <person name="Klopp C."/>
            <person name="Zahm M."/>
            <person name="Cabau C."/>
            <person name="Roques C."/>
            <person name="Donnadieu C."/>
            <person name="Bouchez O."/>
            <person name="Christie M."/>
            <person name="Larson W."/>
            <person name="Guiguen Y."/>
        </authorList>
    </citation>
    <scope>NUCLEOTIDE SEQUENCE [LARGE SCALE GENOMIC DNA]</scope>
    <source>
        <strain evidence="10">YP-PL-M2</strain>
        <tissue evidence="10">Blood</tissue>
    </source>
</reference>
<dbReference type="InterPro" id="IPR001792">
    <property type="entry name" value="Acylphosphatase-like_dom"/>
</dbReference>
<dbReference type="Pfam" id="PF00708">
    <property type="entry name" value="Acylphosphatase"/>
    <property type="match status" value="1"/>
</dbReference>
<comment type="caution">
    <text evidence="10">The sequence shown here is derived from an EMBL/GenBank/DDBJ whole genome shotgun (WGS) entry which is preliminary data.</text>
</comment>
<evidence type="ECO:0000256" key="5">
    <source>
        <dbReference type="PROSITE-ProRule" id="PRU00520"/>
    </source>
</evidence>
<dbReference type="InterPro" id="IPR020456">
    <property type="entry name" value="Acylphosphatase"/>
</dbReference>
<dbReference type="Proteomes" id="UP000295070">
    <property type="component" value="Chromosome 2"/>
</dbReference>
<evidence type="ECO:0000256" key="8">
    <source>
        <dbReference type="SAM" id="SignalP"/>
    </source>
</evidence>
<dbReference type="PANTHER" id="PTHR10029:SF23">
    <property type="entry name" value="ACYLPHOSPHATASE 2"/>
    <property type="match status" value="1"/>
</dbReference>
<comment type="similarity">
    <text evidence="1 7">Belongs to the acylphosphatase family.</text>
</comment>
<dbReference type="EMBL" id="SCKG01000002">
    <property type="protein sequence ID" value="TDH15542.1"/>
    <property type="molecule type" value="Genomic_DNA"/>
</dbReference>
<sequence length="118" mass="13475">MFRSVLMCLFVLLFCLFNVIMSENKLTSLDFEIFGNVQGVCFRMYTEDHGQSLGLSGWVKNTRQGTVIGQIQGPQDKVNEMKLWLKSVGSPSSRIDRAVFSNERDISKLEIHGFSTRY</sequence>
<evidence type="ECO:0000256" key="2">
    <source>
        <dbReference type="ARBA" id="ARBA00012150"/>
    </source>
</evidence>
<dbReference type="STRING" id="8167.A0A484DK44"/>
<dbReference type="InterPro" id="IPR036046">
    <property type="entry name" value="Acylphosphatase-like_dom_sf"/>
</dbReference>
<evidence type="ECO:0000256" key="1">
    <source>
        <dbReference type="ARBA" id="ARBA00005614"/>
    </source>
</evidence>
<dbReference type="PROSITE" id="PS00151">
    <property type="entry name" value="ACYLPHOSPHATASE_2"/>
    <property type="match status" value="1"/>
</dbReference>
<evidence type="ECO:0000256" key="6">
    <source>
        <dbReference type="RuleBase" id="RU000553"/>
    </source>
</evidence>
<dbReference type="SUPFAM" id="SSF54975">
    <property type="entry name" value="Acylphosphatase/BLUF domain-like"/>
    <property type="match status" value="1"/>
</dbReference>
<comment type="catalytic activity">
    <reaction evidence="4 5 6">
        <text>an acyl phosphate + H2O = a carboxylate + phosphate + H(+)</text>
        <dbReference type="Rhea" id="RHEA:14965"/>
        <dbReference type="ChEBI" id="CHEBI:15377"/>
        <dbReference type="ChEBI" id="CHEBI:15378"/>
        <dbReference type="ChEBI" id="CHEBI:29067"/>
        <dbReference type="ChEBI" id="CHEBI:43474"/>
        <dbReference type="ChEBI" id="CHEBI:59918"/>
        <dbReference type="EC" id="3.6.1.7"/>
    </reaction>
</comment>
<feature type="active site" evidence="5">
    <location>
        <position position="61"/>
    </location>
</feature>
<dbReference type="EC" id="3.6.1.7" evidence="2 5"/>
<dbReference type="Gene3D" id="3.30.70.100">
    <property type="match status" value="1"/>
</dbReference>
<organism evidence="10 11">
    <name type="scientific">Perca flavescens</name>
    <name type="common">American yellow perch</name>
    <name type="synonym">Morone flavescens</name>
    <dbReference type="NCBI Taxonomy" id="8167"/>
    <lineage>
        <taxon>Eukaryota</taxon>
        <taxon>Metazoa</taxon>
        <taxon>Chordata</taxon>
        <taxon>Craniata</taxon>
        <taxon>Vertebrata</taxon>
        <taxon>Euteleostomi</taxon>
        <taxon>Actinopterygii</taxon>
        <taxon>Neopterygii</taxon>
        <taxon>Teleostei</taxon>
        <taxon>Neoteleostei</taxon>
        <taxon>Acanthomorphata</taxon>
        <taxon>Eupercaria</taxon>
        <taxon>Perciformes</taxon>
        <taxon>Percoidei</taxon>
        <taxon>Percidae</taxon>
        <taxon>Percinae</taxon>
        <taxon>Perca</taxon>
    </lineage>
</organism>
<dbReference type="PRINTS" id="PR00112">
    <property type="entry name" value="ACYLPHPHTASE"/>
</dbReference>
<evidence type="ECO:0000256" key="7">
    <source>
        <dbReference type="RuleBase" id="RU004168"/>
    </source>
</evidence>
<keyword evidence="3 5" id="KW-0378">Hydrolase</keyword>
<proteinExistence type="inferred from homology"/>
<evidence type="ECO:0000259" key="9">
    <source>
        <dbReference type="PROSITE" id="PS51160"/>
    </source>
</evidence>
<name>A0A484DK44_PERFV</name>